<feature type="transmembrane region" description="Helical" evidence="16">
    <location>
        <begin position="735"/>
        <end position="755"/>
    </location>
</feature>
<feature type="compositionally biased region" description="Basic and acidic residues" evidence="15">
    <location>
        <begin position="680"/>
        <end position="690"/>
    </location>
</feature>
<dbReference type="InterPro" id="IPR023828">
    <property type="entry name" value="Peptidase_S8_Ser-AS"/>
</dbReference>
<dbReference type="PRINTS" id="PR00723">
    <property type="entry name" value="SUBTILISIN"/>
</dbReference>
<dbReference type="FunFam" id="2.60.120.260:FF:000026">
    <property type="entry name" value="proprotein convertase subtilisin/kexin type 7"/>
    <property type="match status" value="1"/>
</dbReference>
<gene>
    <name evidence="19" type="ORF">B0F90DRAFT_1946409</name>
</gene>
<keyword evidence="8" id="KW-0106">Calcium</keyword>
<feature type="region of interest" description="Disordered" evidence="15">
    <location>
        <begin position="766"/>
        <end position="788"/>
    </location>
</feature>
<feature type="active site" description="Charge relay system" evidence="13 14">
    <location>
        <position position="237"/>
    </location>
</feature>
<dbReference type="PANTHER" id="PTHR42884:SF14">
    <property type="entry name" value="NEUROENDOCRINE CONVERTASE 1"/>
    <property type="match status" value="1"/>
</dbReference>
<evidence type="ECO:0000256" key="2">
    <source>
        <dbReference type="ARBA" id="ARBA00005325"/>
    </source>
</evidence>
<reference evidence="19" key="1">
    <citation type="journal article" date="2022" name="New Phytol.">
        <title>Evolutionary transition to the ectomycorrhizal habit in the genomes of a hyperdiverse lineage of mushroom-forming fungi.</title>
        <authorList>
            <person name="Looney B."/>
            <person name="Miyauchi S."/>
            <person name="Morin E."/>
            <person name="Drula E."/>
            <person name="Courty P.E."/>
            <person name="Kohler A."/>
            <person name="Kuo A."/>
            <person name="LaButti K."/>
            <person name="Pangilinan J."/>
            <person name="Lipzen A."/>
            <person name="Riley R."/>
            <person name="Andreopoulos W."/>
            <person name="He G."/>
            <person name="Johnson J."/>
            <person name="Nolan M."/>
            <person name="Tritt A."/>
            <person name="Barry K.W."/>
            <person name="Grigoriev I.V."/>
            <person name="Nagy L.G."/>
            <person name="Hibbett D."/>
            <person name="Henrissat B."/>
            <person name="Matheny P.B."/>
            <person name="Labbe J."/>
            <person name="Martin F.M."/>
        </authorList>
    </citation>
    <scope>NUCLEOTIDE SEQUENCE</scope>
    <source>
        <strain evidence="19">BPL690</strain>
    </source>
</reference>
<keyword evidence="6 14" id="KW-0378">Hydrolase</keyword>
<evidence type="ECO:0000256" key="1">
    <source>
        <dbReference type="ARBA" id="ARBA00004370"/>
    </source>
</evidence>
<dbReference type="Gene3D" id="3.40.50.200">
    <property type="entry name" value="Peptidase S8/S53 domain"/>
    <property type="match status" value="1"/>
</dbReference>
<feature type="active site" description="Charge relay system" evidence="13 14">
    <location>
        <position position="409"/>
    </location>
</feature>
<name>A0AAD4QRH3_9AGAM</name>
<accession>A0AAD4QRH3</accession>
<dbReference type="GO" id="GO:0004252">
    <property type="term" value="F:serine-type endopeptidase activity"/>
    <property type="evidence" value="ECO:0007669"/>
    <property type="project" value="UniProtKB-UniRule"/>
</dbReference>
<feature type="chain" id="PRO_5041938835" evidence="17">
    <location>
        <begin position="22"/>
        <end position="893"/>
    </location>
</feature>
<feature type="compositionally biased region" description="Polar residues" evidence="15">
    <location>
        <begin position="702"/>
        <end position="714"/>
    </location>
</feature>
<feature type="compositionally biased region" description="Gly residues" evidence="15">
    <location>
        <begin position="861"/>
        <end position="875"/>
    </location>
</feature>
<dbReference type="AlphaFoldDB" id="A0AAD4QRH3"/>
<evidence type="ECO:0000256" key="16">
    <source>
        <dbReference type="SAM" id="Phobius"/>
    </source>
</evidence>
<evidence type="ECO:0000256" key="7">
    <source>
        <dbReference type="ARBA" id="ARBA00022825"/>
    </source>
</evidence>
<feature type="region of interest" description="Disordered" evidence="15">
    <location>
        <begin position="800"/>
        <end position="893"/>
    </location>
</feature>
<evidence type="ECO:0000256" key="15">
    <source>
        <dbReference type="SAM" id="MobiDB-lite"/>
    </source>
</evidence>
<keyword evidence="12" id="KW-0325">Glycoprotein</keyword>
<dbReference type="PANTHER" id="PTHR42884">
    <property type="entry name" value="PROPROTEIN CONVERTASE SUBTILISIN/KEXIN-RELATED"/>
    <property type="match status" value="1"/>
</dbReference>
<evidence type="ECO:0000256" key="12">
    <source>
        <dbReference type="ARBA" id="ARBA00023180"/>
    </source>
</evidence>
<dbReference type="Gene3D" id="2.60.120.260">
    <property type="entry name" value="Galactose-binding domain-like"/>
    <property type="match status" value="1"/>
</dbReference>
<comment type="subcellular location">
    <subcellularLocation>
        <location evidence="1">Membrane</location>
    </subcellularLocation>
</comment>
<evidence type="ECO:0000256" key="13">
    <source>
        <dbReference type="PIRSR" id="PIRSR615500-1"/>
    </source>
</evidence>
<evidence type="ECO:0000256" key="14">
    <source>
        <dbReference type="PROSITE-ProRule" id="PRU01240"/>
    </source>
</evidence>
<dbReference type="GO" id="GO:0000139">
    <property type="term" value="C:Golgi membrane"/>
    <property type="evidence" value="ECO:0007669"/>
    <property type="project" value="TreeGrafter"/>
</dbReference>
<evidence type="ECO:0000256" key="17">
    <source>
        <dbReference type="SAM" id="SignalP"/>
    </source>
</evidence>
<protein>
    <submittedName>
        <fullName evidence="19">Peptidase S8/S53 domain-containing protein</fullName>
    </submittedName>
</protein>
<comment type="similarity">
    <text evidence="2">Belongs to the peptidase S8 family. Furin subfamily.</text>
</comment>
<feature type="signal peptide" evidence="17">
    <location>
        <begin position="1"/>
        <end position="21"/>
    </location>
</feature>
<evidence type="ECO:0000256" key="3">
    <source>
        <dbReference type="ARBA" id="ARBA00022670"/>
    </source>
</evidence>
<dbReference type="InterPro" id="IPR036852">
    <property type="entry name" value="Peptidase_S8/S53_dom_sf"/>
</dbReference>
<evidence type="ECO:0000313" key="19">
    <source>
        <dbReference type="EMBL" id="KAI0306300.1"/>
    </source>
</evidence>
<keyword evidence="3 14" id="KW-0645">Protease</keyword>
<keyword evidence="5 17" id="KW-0732">Signal</keyword>
<evidence type="ECO:0000313" key="20">
    <source>
        <dbReference type="Proteomes" id="UP001203297"/>
    </source>
</evidence>
<evidence type="ECO:0000256" key="6">
    <source>
        <dbReference type="ARBA" id="ARBA00022801"/>
    </source>
</evidence>
<evidence type="ECO:0000256" key="11">
    <source>
        <dbReference type="ARBA" id="ARBA00023145"/>
    </source>
</evidence>
<dbReference type="GO" id="GO:0005802">
    <property type="term" value="C:trans-Golgi network"/>
    <property type="evidence" value="ECO:0007669"/>
    <property type="project" value="TreeGrafter"/>
</dbReference>
<sequence length="893" mass="96766">MRPLPSPFIIFVLLSHYTVYATRHSFHTHDYYVLEHNPSVGPSLSEVSRTLGVQVVERAGELDNFWVVRVPKQHSSTSLSRRNNGDDRVLTTFDALHHPPSTRDPNSHTARRIADSVKHLSRQELRQRVKRAPPPIRPGNDNSKHPLAQAVIDKLGIHDPQFPRQWHLVNEQYPEHMMNVSMLWEMGITGHGVVTALVDDGLDYESDDLAANFWGPGSHDYNDHEDLPRPKLFDDHHGTRCAGQIGAVKNNVCGVGIAYDSKIAGLRILSGPISDIDEAAALNHNYQNTSIYSCSWGPPDDGKSMESPAYLIQRAILNGIQRGRDGKGSVFVFASGNGAAFGDQCNFDGYTNSIYSITVAAIDYKGLHPIYSEACAANLVVAYSSGSGNHIVTTDKGKAECATTHGGTSAAAPNAAGVLALALSVRPDLTWRDLQHLIVRTAEVINPDDPDWEKTAAGRPFSYKYGYGRLNGYEFVTAAQKWQVVKPQTWVELPAVQIGGGTSSLIGEMSGGLPIVPGGITSTITVTKEDLEQNNFDSLEHITVRVWISHDRRGDVEVEVTSPNGVKSILAARRRIDANKDGFPGWRFMSVKHWDEDPRGIWTIRVSDIAANNHTGHFLGWQLSLFGSTIDASIAREYELSLFEKVLPSVPSVNGPPSEHPSTTTKAHPKPTDHLPGNHGEAEGEADKPAFDNGHPADNAEQPPSSSATASGTMVPTADEGWFSDMSALVSNQKWVFGAATIVIVFGLIAGIFLCRRAARRRRAKDHYSALPGDDLALGTMSRSSHAPRSKELYDAFGEQGDEDDVDESTHLRGGPVAEGGLGFHEGFLDDEDPNTPRTAPTPAYRDEPEKRQALARGGATSPGGSGSGSGSGDGDGGDGDGDGSWEHASQTR</sequence>
<dbReference type="PROSITE" id="PS51892">
    <property type="entry name" value="SUBTILASE"/>
    <property type="match status" value="1"/>
</dbReference>
<keyword evidence="11" id="KW-0865">Zymogen</keyword>
<dbReference type="FunFam" id="3.40.50.200:FF:000005">
    <property type="entry name" value="Proprotein convertase subtilisin/kexin type 7"/>
    <property type="match status" value="1"/>
</dbReference>
<evidence type="ECO:0000259" key="18">
    <source>
        <dbReference type="PROSITE" id="PS51829"/>
    </source>
</evidence>
<keyword evidence="7 14" id="KW-0720">Serine protease</keyword>
<dbReference type="PROSITE" id="PS51829">
    <property type="entry name" value="P_HOMO_B"/>
    <property type="match status" value="1"/>
</dbReference>
<organism evidence="19 20">
    <name type="scientific">Multifurca ochricompacta</name>
    <dbReference type="NCBI Taxonomy" id="376703"/>
    <lineage>
        <taxon>Eukaryota</taxon>
        <taxon>Fungi</taxon>
        <taxon>Dikarya</taxon>
        <taxon>Basidiomycota</taxon>
        <taxon>Agaricomycotina</taxon>
        <taxon>Agaricomycetes</taxon>
        <taxon>Russulales</taxon>
        <taxon>Russulaceae</taxon>
        <taxon>Multifurca</taxon>
    </lineage>
</organism>
<dbReference type="InterPro" id="IPR034182">
    <property type="entry name" value="Kexin/furin"/>
</dbReference>
<evidence type="ECO:0000256" key="5">
    <source>
        <dbReference type="ARBA" id="ARBA00022729"/>
    </source>
</evidence>
<feature type="active site" description="Charge relay system" evidence="13 14">
    <location>
        <position position="199"/>
    </location>
</feature>
<keyword evidence="4 16" id="KW-0812">Transmembrane</keyword>
<evidence type="ECO:0000256" key="8">
    <source>
        <dbReference type="ARBA" id="ARBA00022837"/>
    </source>
</evidence>
<evidence type="ECO:0000256" key="9">
    <source>
        <dbReference type="ARBA" id="ARBA00022989"/>
    </source>
</evidence>
<dbReference type="GO" id="GO:0016485">
    <property type="term" value="P:protein processing"/>
    <property type="evidence" value="ECO:0007669"/>
    <property type="project" value="TreeGrafter"/>
</dbReference>
<dbReference type="PROSITE" id="PS00138">
    <property type="entry name" value="SUBTILASE_SER"/>
    <property type="match status" value="1"/>
</dbReference>
<dbReference type="Pfam" id="PF01483">
    <property type="entry name" value="P_proprotein"/>
    <property type="match status" value="1"/>
</dbReference>
<dbReference type="InterPro" id="IPR022398">
    <property type="entry name" value="Peptidase_S8_His-AS"/>
</dbReference>
<dbReference type="InterPro" id="IPR000209">
    <property type="entry name" value="Peptidase_S8/S53_dom"/>
</dbReference>
<proteinExistence type="inferred from homology"/>
<dbReference type="Proteomes" id="UP001203297">
    <property type="component" value="Unassembled WGS sequence"/>
</dbReference>
<dbReference type="PROSITE" id="PS00137">
    <property type="entry name" value="SUBTILASE_HIS"/>
    <property type="match status" value="1"/>
</dbReference>
<dbReference type="InterPro" id="IPR015500">
    <property type="entry name" value="Peptidase_S8_subtilisin-rel"/>
</dbReference>
<feature type="domain" description="P/Homo B" evidence="18">
    <location>
        <begin position="485"/>
        <end position="631"/>
    </location>
</feature>
<dbReference type="InterPro" id="IPR008979">
    <property type="entry name" value="Galactose-bd-like_sf"/>
</dbReference>
<evidence type="ECO:0000256" key="4">
    <source>
        <dbReference type="ARBA" id="ARBA00022692"/>
    </source>
</evidence>
<dbReference type="InterPro" id="IPR002884">
    <property type="entry name" value="P_dom"/>
</dbReference>
<keyword evidence="10 16" id="KW-0472">Membrane</keyword>
<dbReference type="SUPFAM" id="SSF49785">
    <property type="entry name" value="Galactose-binding domain-like"/>
    <property type="match status" value="1"/>
</dbReference>
<dbReference type="SUPFAM" id="SSF52743">
    <property type="entry name" value="Subtilisin-like"/>
    <property type="match status" value="1"/>
</dbReference>
<keyword evidence="20" id="KW-1185">Reference proteome</keyword>
<dbReference type="GO" id="GO:0007323">
    <property type="term" value="P:peptide pheromone maturation"/>
    <property type="evidence" value="ECO:0007669"/>
    <property type="project" value="UniProtKB-ARBA"/>
</dbReference>
<evidence type="ECO:0000256" key="10">
    <source>
        <dbReference type="ARBA" id="ARBA00023136"/>
    </source>
</evidence>
<comment type="caution">
    <text evidence="19">The sequence shown here is derived from an EMBL/GenBank/DDBJ whole genome shotgun (WGS) entry which is preliminary data.</text>
</comment>
<dbReference type="Pfam" id="PF00082">
    <property type="entry name" value="Peptidase_S8"/>
    <property type="match status" value="1"/>
</dbReference>
<dbReference type="CDD" id="cd04059">
    <property type="entry name" value="Peptidases_S8_Protein_convertases_Kexins_Furin-like"/>
    <property type="match status" value="1"/>
</dbReference>
<dbReference type="EMBL" id="WTXG01000003">
    <property type="protein sequence ID" value="KAI0306300.1"/>
    <property type="molecule type" value="Genomic_DNA"/>
</dbReference>
<feature type="region of interest" description="Disordered" evidence="15">
    <location>
        <begin position="652"/>
        <end position="714"/>
    </location>
</feature>
<keyword evidence="9 16" id="KW-1133">Transmembrane helix</keyword>